<keyword evidence="1" id="KW-0375">Hydrogen ion transport</keyword>
<dbReference type="PIRSF" id="PIRSF032126">
    <property type="entry name" value="F0F1_ATP_synthase_subunit_I"/>
    <property type="match status" value="1"/>
</dbReference>
<keyword evidence="1" id="KW-0406">Ion transport</keyword>
<evidence type="ECO:0000256" key="1">
    <source>
        <dbReference type="PIRNR" id="PIRNR032126"/>
    </source>
</evidence>
<feature type="transmembrane region" description="Helical" evidence="2">
    <location>
        <begin position="71"/>
        <end position="89"/>
    </location>
</feature>
<dbReference type="Proteomes" id="UP001597353">
    <property type="component" value="Unassembled WGS sequence"/>
</dbReference>
<keyword evidence="1 2" id="KW-0472">Membrane</keyword>
<sequence length="111" mass="12010">MAPDPDDERLRALSDRIAKARAAAEPKRGETSRGFSQGEIAWRMVIELVAGLVIGLGIGMGLDALFGTRPLFLVLFVVIGLVAGVKVMLQSAREMQEKSEADQRSARDEGK</sequence>
<organism evidence="3 4">
    <name type="scientific">Halodurantibacterium flavum</name>
    <dbReference type="NCBI Taxonomy" id="1382802"/>
    <lineage>
        <taxon>Bacteria</taxon>
        <taxon>Pseudomonadati</taxon>
        <taxon>Pseudomonadota</taxon>
        <taxon>Alphaproteobacteria</taxon>
        <taxon>Rhodobacterales</taxon>
        <taxon>Paracoccaceae</taxon>
        <taxon>Halodurantibacterium</taxon>
    </lineage>
</organism>
<proteinExistence type="inferred from homology"/>
<accession>A0ABW4S262</accession>
<feature type="transmembrane region" description="Helical" evidence="2">
    <location>
        <begin position="40"/>
        <end position="59"/>
    </location>
</feature>
<protein>
    <recommendedName>
        <fullName evidence="1">ATP synthase protein I</fullName>
    </recommendedName>
</protein>
<dbReference type="InterPro" id="IPR032820">
    <property type="entry name" value="ATPase_put"/>
</dbReference>
<keyword evidence="1" id="KW-0813">Transport</keyword>
<dbReference type="EMBL" id="JBHUGH010000003">
    <property type="protein sequence ID" value="MFD1911585.1"/>
    <property type="molecule type" value="Genomic_DNA"/>
</dbReference>
<evidence type="ECO:0000256" key="2">
    <source>
        <dbReference type="SAM" id="Phobius"/>
    </source>
</evidence>
<comment type="similarity">
    <text evidence="1">Belongs to the bacterial AtpI family.</text>
</comment>
<keyword evidence="2" id="KW-0812">Transmembrane</keyword>
<comment type="caution">
    <text evidence="3">The sequence shown here is derived from an EMBL/GenBank/DDBJ whole genome shotgun (WGS) entry which is preliminary data.</text>
</comment>
<evidence type="ECO:0000313" key="4">
    <source>
        <dbReference type="Proteomes" id="UP001597353"/>
    </source>
</evidence>
<dbReference type="InterPro" id="IPR016989">
    <property type="entry name" value="Atp1_alphaprobac"/>
</dbReference>
<name>A0ABW4S262_9RHOB</name>
<comment type="function">
    <text evidence="1">A possible function for this protein is to guide the assembly of the membrane sector of the ATPase enzyme complex.</text>
</comment>
<evidence type="ECO:0000313" key="3">
    <source>
        <dbReference type="EMBL" id="MFD1911585.1"/>
    </source>
</evidence>
<keyword evidence="4" id="KW-1185">Reference proteome</keyword>
<gene>
    <name evidence="3" type="ORF">ACFSGJ_05070</name>
</gene>
<dbReference type="Pfam" id="PF09527">
    <property type="entry name" value="ATPase_gene1"/>
    <property type="match status" value="1"/>
</dbReference>
<reference evidence="4" key="1">
    <citation type="journal article" date="2019" name="Int. J. Syst. Evol. Microbiol.">
        <title>The Global Catalogue of Microorganisms (GCM) 10K type strain sequencing project: providing services to taxonomists for standard genome sequencing and annotation.</title>
        <authorList>
            <consortium name="The Broad Institute Genomics Platform"/>
            <consortium name="The Broad Institute Genome Sequencing Center for Infectious Disease"/>
            <person name="Wu L."/>
            <person name="Ma J."/>
        </authorList>
    </citation>
    <scope>NUCLEOTIDE SEQUENCE [LARGE SCALE GENOMIC DNA]</scope>
    <source>
        <strain evidence="4">CGMCC 4.7242</strain>
    </source>
</reference>
<keyword evidence="2" id="KW-1133">Transmembrane helix</keyword>
<dbReference type="RefSeq" id="WP_390259912.1">
    <property type="nucleotide sequence ID" value="NZ_JBHUGH010000003.1"/>
</dbReference>